<comment type="caution">
    <text evidence="2">The sequence shown here is derived from an EMBL/GenBank/DDBJ whole genome shotgun (WGS) entry which is preliminary data.</text>
</comment>
<reference evidence="2 3" key="1">
    <citation type="submission" date="2024-06" db="EMBL/GenBank/DDBJ databases">
        <title>The Natural Products Discovery Center: Release of the First 8490 Sequenced Strains for Exploring Actinobacteria Biosynthetic Diversity.</title>
        <authorList>
            <person name="Kalkreuter E."/>
            <person name="Kautsar S.A."/>
            <person name="Yang D."/>
            <person name="Bader C.D."/>
            <person name="Teijaro C.N."/>
            <person name="Fluegel L."/>
            <person name="Davis C.M."/>
            <person name="Simpson J.R."/>
            <person name="Lauterbach L."/>
            <person name="Steele A.D."/>
            <person name="Gui C."/>
            <person name="Meng S."/>
            <person name="Li G."/>
            <person name="Viehrig K."/>
            <person name="Ye F."/>
            <person name="Su P."/>
            <person name="Kiefer A.F."/>
            <person name="Nichols A."/>
            <person name="Cepeda A.J."/>
            <person name="Yan W."/>
            <person name="Fan B."/>
            <person name="Jiang Y."/>
            <person name="Adhikari A."/>
            <person name="Zheng C.-J."/>
            <person name="Schuster L."/>
            <person name="Cowan T.M."/>
            <person name="Smanski M.J."/>
            <person name="Chevrette M.G."/>
            <person name="De Carvalho L.P.S."/>
            <person name="Shen B."/>
        </authorList>
    </citation>
    <scope>NUCLEOTIDE SEQUENCE [LARGE SCALE GENOMIC DNA]</scope>
    <source>
        <strain evidence="2 3">NPDC050671</strain>
    </source>
</reference>
<evidence type="ECO:0000313" key="3">
    <source>
        <dbReference type="Proteomes" id="UP001551658"/>
    </source>
</evidence>
<proteinExistence type="predicted"/>
<protein>
    <submittedName>
        <fullName evidence="2">DUF4440 domain-containing protein</fullName>
    </submittedName>
</protein>
<dbReference type="SUPFAM" id="SSF54427">
    <property type="entry name" value="NTF2-like"/>
    <property type="match status" value="1"/>
</dbReference>
<feature type="domain" description="DUF4440" evidence="1">
    <location>
        <begin position="15"/>
        <end position="116"/>
    </location>
</feature>
<dbReference type="CDD" id="cd00531">
    <property type="entry name" value="NTF2_like"/>
    <property type="match status" value="1"/>
</dbReference>
<dbReference type="InterPro" id="IPR027843">
    <property type="entry name" value="DUF4440"/>
</dbReference>
<sequence length="123" mass="13512">MMARTPEELLPLITAAINAGDPSGVVEYFDEQGCFVLPDGALVRGRAELLALYEQRLALRPEISARAAKIVQVGDVALVTNVWSTRLRNGRIDGHSSFEGVATLVLRRHDDGAWRILVDDSDR</sequence>
<gene>
    <name evidence="2" type="ORF">AB0H72_05685</name>
</gene>
<organism evidence="2 3">
    <name type="scientific">Nocardia fusca</name>
    <dbReference type="NCBI Taxonomy" id="941183"/>
    <lineage>
        <taxon>Bacteria</taxon>
        <taxon>Bacillati</taxon>
        <taxon>Actinomycetota</taxon>
        <taxon>Actinomycetes</taxon>
        <taxon>Mycobacteriales</taxon>
        <taxon>Nocardiaceae</taxon>
        <taxon>Nocardia</taxon>
    </lineage>
</organism>
<dbReference type="EMBL" id="JBFAIH010000002">
    <property type="protein sequence ID" value="MEV0362176.1"/>
    <property type="molecule type" value="Genomic_DNA"/>
</dbReference>
<evidence type="ECO:0000259" key="1">
    <source>
        <dbReference type="Pfam" id="PF14534"/>
    </source>
</evidence>
<evidence type="ECO:0000313" key="2">
    <source>
        <dbReference type="EMBL" id="MEV0362176.1"/>
    </source>
</evidence>
<accession>A0ABV3F384</accession>
<name>A0ABV3F384_9NOCA</name>
<dbReference type="RefSeq" id="WP_357974222.1">
    <property type="nucleotide sequence ID" value="NZ_JBFAIH010000002.1"/>
</dbReference>
<keyword evidence="3" id="KW-1185">Reference proteome</keyword>
<dbReference type="Gene3D" id="3.10.450.50">
    <property type="match status" value="1"/>
</dbReference>
<dbReference type="Pfam" id="PF14534">
    <property type="entry name" value="DUF4440"/>
    <property type="match status" value="1"/>
</dbReference>
<dbReference type="InterPro" id="IPR032710">
    <property type="entry name" value="NTF2-like_dom_sf"/>
</dbReference>
<dbReference type="Proteomes" id="UP001551658">
    <property type="component" value="Unassembled WGS sequence"/>
</dbReference>